<keyword evidence="4" id="KW-1185">Reference proteome</keyword>
<dbReference type="KEGG" id="loc:102690631"/>
<dbReference type="GO" id="GO:0003676">
    <property type="term" value="F:nucleic acid binding"/>
    <property type="evidence" value="ECO:0007669"/>
    <property type="project" value="InterPro"/>
</dbReference>
<dbReference type="CTD" id="7918"/>
<dbReference type="STRING" id="7918.ENSLOCP00000010928"/>
<organism evidence="3 4">
    <name type="scientific">Lepisosteus oculatus</name>
    <name type="common">Spotted gar</name>
    <dbReference type="NCBI Taxonomy" id="7918"/>
    <lineage>
        <taxon>Eukaryota</taxon>
        <taxon>Metazoa</taxon>
        <taxon>Chordata</taxon>
        <taxon>Craniata</taxon>
        <taxon>Vertebrata</taxon>
        <taxon>Euteleostomi</taxon>
        <taxon>Actinopterygii</taxon>
        <taxon>Neopterygii</taxon>
        <taxon>Holostei</taxon>
        <taxon>Semionotiformes</taxon>
        <taxon>Lepisosteidae</taxon>
        <taxon>Lepisosteus</taxon>
    </lineage>
</organism>
<dbReference type="FunCoup" id="W5MRB9">
    <property type="interactions" value="764"/>
</dbReference>
<sequence>MNGLISFTRAQEEGVGWLGVREGSGGAGSQKEGALSGAEARLFYESLLESGERESGDESRRGAQKERRQDRGREGRRPPPRAAAAPAAFRTSERDGHRLLKCAQDGDLPGLQELLEKRGCDINFQDSYYWTAIMCAAYAGQRGSVRYLLQQGAAWVGVVDTQGRDAKDLAEEAGHGEVVRELEEYRAQPEPPAHPQSPPASEPLWCAVCQSQYHEGEETHCSSTLHQFSLRRPPPTPHYCLPPSSVGFRLMVREGWDPRSGLGPQGVGRKDPISTVLKRDHGGLGYGPAPTPRVTHFRPHDKQAVQRPPAARVERGATLTRRAQRRREERERAWERNLRTYISL</sequence>
<dbReference type="InterPro" id="IPR000467">
    <property type="entry name" value="G_patch_dom"/>
</dbReference>
<dbReference type="GeneTree" id="ENSGT00390000003292"/>
<feature type="region of interest" description="Disordered" evidence="1">
    <location>
        <begin position="300"/>
        <end position="331"/>
    </location>
</feature>
<dbReference type="Pfam" id="PF12796">
    <property type="entry name" value="Ank_2"/>
    <property type="match status" value="1"/>
</dbReference>
<proteinExistence type="predicted"/>
<evidence type="ECO:0000256" key="1">
    <source>
        <dbReference type="SAM" id="MobiDB-lite"/>
    </source>
</evidence>
<protein>
    <submittedName>
        <fullName evidence="3">G-patch domain and ankyrin repeats 1</fullName>
    </submittedName>
</protein>
<dbReference type="Ensembl" id="ENSLOCT00000010944.1">
    <property type="protein sequence ID" value="ENSLOCP00000010928.1"/>
    <property type="gene ID" value="ENSLOCG00000008972.1"/>
</dbReference>
<dbReference type="Pfam" id="PF01585">
    <property type="entry name" value="G-patch"/>
    <property type="match status" value="1"/>
</dbReference>
<dbReference type="PANTHER" id="PTHR20923:SF1">
    <property type="entry name" value="G PATCH DOMAIN AND ANKYRIN REPEAT-CONTAINING PROTEIN 1"/>
    <property type="match status" value="1"/>
</dbReference>
<accession>W5MRB9</accession>
<dbReference type="Proteomes" id="UP000018468">
    <property type="component" value="Linkage group LG14"/>
</dbReference>
<reference evidence="3" key="2">
    <citation type="submission" date="2025-08" db="UniProtKB">
        <authorList>
            <consortium name="Ensembl"/>
        </authorList>
    </citation>
    <scope>IDENTIFICATION</scope>
</reference>
<feature type="domain" description="G-patch" evidence="2">
    <location>
        <begin position="243"/>
        <end position="289"/>
    </location>
</feature>
<dbReference type="eggNOG" id="KOG2384">
    <property type="taxonomic scope" value="Eukaryota"/>
</dbReference>
<reference evidence="4" key="1">
    <citation type="submission" date="2011-12" db="EMBL/GenBank/DDBJ databases">
        <title>The Draft Genome of Lepisosteus oculatus.</title>
        <authorList>
            <consortium name="The Broad Institute Genome Assembly &amp; Analysis Group"/>
            <consortium name="Computational R&amp;D Group"/>
            <consortium name="and Sequencing Platform"/>
            <person name="Di Palma F."/>
            <person name="Alfoldi J."/>
            <person name="Johnson J."/>
            <person name="Berlin A."/>
            <person name="Gnerre S."/>
            <person name="Jaffe D."/>
            <person name="MacCallum I."/>
            <person name="Young S."/>
            <person name="Walker B.J."/>
            <person name="Lander E.S."/>
            <person name="Lindblad-Toh K."/>
        </authorList>
    </citation>
    <scope>NUCLEOTIDE SEQUENCE [LARGE SCALE GENOMIC DNA]</scope>
</reference>
<dbReference type="HOGENOM" id="CLU_048068_1_0_1"/>
<dbReference type="Gene3D" id="1.25.40.20">
    <property type="entry name" value="Ankyrin repeat-containing domain"/>
    <property type="match status" value="1"/>
</dbReference>
<dbReference type="EMBL" id="AHAT01012940">
    <property type="status" value="NOT_ANNOTATED_CDS"/>
    <property type="molecule type" value="Genomic_DNA"/>
</dbReference>
<reference evidence="3" key="3">
    <citation type="submission" date="2025-09" db="UniProtKB">
        <authorList>
            <consortium name="Ensembl"/>
        </authorList>
    </citation>
    <scope>IDENTIFICATION</scope>
</reference>
<dbReference type="OrthoDB" id="4735278at2759"/>
<feature type="region of interest" description="Disordered" evidence="1">
    <location>
        <begin position="49"/>
        <end position="92"/>
    </location>
</feature>
<dbReference type="AlphaFoldDB" id="W5MRB9"/>
<evidence type="ECO:0000259" key="2">
    <source>
        <dbReference type="PROSITE" id="PS50174"/>
    </source>
</evidence>
<evidence type="ECO:0000313" key="3">
    <source>
        <dbReference type="Ensembl" id="ENSLOCP00000010928.1"/>
    </source>
</evidence>
<dbReference type="OMA" id="QGWDQEH"/>
<dbReference type="InterPro" id="IPR036770">
    <property type="entry name" value="Ankyrin_rpt-contain_sf"/>
</dbReference>
<dbReference type="InParanoid" id="W5MRB9"/>
<dbReference type="SMART" id="SM00443">
    <property type="entry name" value="G_patch"/>
    <property type="match status" value="1"/>
</dbReference>
<dbReference type="GeneID" id="102690631"/>
<dbReference type="PANTHER" id="PTHR20923">
    <property type="entry name" value="BAT4 PROTEIN-RELATED"/>
    <property type="match status" value="1"/>
</dbReference>
<feature type="compositionally biased region" description="Basic and acidic residues" evidence="1">
    <location>
        <begin position="50"/>
        <end position="77"/>
    </location>
</feature>
<dbReference type="Bgee" id="ENSLOCG00000008972">
    <property type="expression patterns" value="Expressed in ovary and 13 other cell types or tissues"/>
</dbReference>
<evidence type="ECO:0000313" key="4">
    <source>
        <dbReference type="Proteomes" id="UP000018468"/>
    </source>
</evidence>
<dbReference type="InterPro" id="IPR039146">
    <property type="entry name" value="GPANK1"/>
</dbReference>
<name>W5MRB9_LEPOC</name>
<dbReference type="PROSITE" id="PS50174">
    <property type="entry name" value="G_PATCH"/>
    <property type="match status" value="1"/>
</dbReference>
<dbReference type="InterPro" id="IPR002110">
    <property type="entry name" value="Ankyrin_rpt"/>
</dbReference>
<dbReference type="SUPFAM" id="SSF48403">
    <property type="entry name" value="Ankyrin repeat"/>
    <property type="match status" value="1"/>
</dbReference>